<dbReference type="GO" id="GO:0005737">
    <property type="term" value="C:cytoplasm"/>
    <property type="evidence" value="ECO:0007669"/>
    <property type="project" value="UniProtKB-SubCell"/>
</dbReference>
<evidence type="ECO:0000256" key="3">
    <source>
        <dbReference type="ARBA" id="ARBA00022741"/>
    </source>
</evidence>
<dbReference type="AlphaFoldDB" id="A0A167CHR3"/>
<dbReference type="GO" id="GO:0030163">
    <property type="term" value="P:protein catabolic process"/>
    <property type="evidence" value="ECO:0007669"/>
    <property type="project" value="InterPro"/>
</dbReference>
<dbReference type="Pfam" id="PF00004">
    <property type="entry name" value="AAA"/>
    <property type="match status" value="1"/>
</dbReference>
<feature type="region of interest" description="Disordered" evidence="14">
    <location>
        <begin position="280"/>
        <end position="325"/>
    </location>
</feature>
<keyword evidence="3 8" id="KW-0547">Nucleotide-binding</keyword>
<feature type="compositionally biased region" description="Polar residues" evidence="14">
    <location>
        <begin position="441"/>
        <end position="453"/>
    </location>
</feature>
<dbReference type="OrthoDB" id="2411602at2759"/>
<feature type="active site" evidence="9 11">
    <location>
        <position position="840"/>
    </location>
</feature>
<dbReference type="GO" id="GO:0005524">
    <property type="term" value="F:ATP binding"/>
    <property type="evidence" value="ECO:0007669"/>
    <property type="project" value="UniProtKB-KW"/>
</dbReference>
<dbReference type="InterPro" id="IPR054594">
    <property type="entry name" value="Lon_lid"/>
</dbReference>
<dbReference type="GO" id="GO:0006508">
    <property type="term" value="P:proteolysis"/>
    <property type="evidence" value="ECO:0007669"/>
    <property type="project" value="UniProtKB-KW"/>
</dbReference>
<dbReference type="PANTHER" id="PTHR10046">
    <property type="entry name" value="ATP DEPENDENT LON PROTEASE FAMILY MEMBER"/>
    <property type="match status" value="1"/>
</dbReference>
<dbReference type="Gene3D" id="3.30.230.10">
    <property type="match status" value="1"/>
</dbReference>
<dbReference type="PROSITE" id="PS51786">
    <property type="entry name" value="LON_PROTEOLYTIC"/>
    <property type="match status" value="1"/>
</dbReference>
<dbReference type="GO" id="GO:0004252">
    <property type="term" value="F:serine-type endopeptidase activity"/>
    <property type="evidence" value="ECO:0007669"/>
    <property type="project" value="UniProtKB-UniRule"/>
</dbReference>
<evidence type="ECO:0000256" key="6">
    <source>
        <dbReference type="ARBA" id="ARBA00022840"/>
    </source>
</evidence>
<keyword evidence="6 8" id="KW-0067">ATP-binding</keyword>
<dbReference type="EC" id="3.4.21.-" evidence="8 13"/>
<evidence type="ECO:0000256" key="2">
    <source>
        <dbReference type="ARBA" id="ARBA00022670"/>
    </source>
</evidence>
<feature type="compositionally biased region" description="Polar residues" evidence="14">
    <location>
        <begin position="287"/>
        <end position="298"/>
    </location>
</feature>
<evidence type="ECO:0000256" key="7">
    <source>
        <dbReference type="ARBA" id="ARBA00050665"/>
    </source>
</evidence>
<feature type="domain" description="Lon proteolytic" evidence="15">
    <location>
        <begin position="751"/>
        <end position="935"/>
    </location>
</feature>
<dbReference type="KEGG" id="slb:AWJ20_4536"/>
<evidence type="ECO:0000256" key="10">
    <source>
        <dbReference type="PIRSR" id="PIRSR001174-2"/>
    </source>
</evidence>
<dbReference type="PIRSF" id="PIRSF001174">
    <property type="entry name" value="Lon_proteas"/>
    <property type="match status" value="1"/>
</dbReference>
<dbReference type="Pfam" id="PF05362">
    <property type="entry name" value="Lon_C"/>
    <property type="match status" value="1"/>
</dbReference>
<dbReference type="InterPro" id="IPR003593">
    <property type="entry name" value="AAA+_ATPase"/>
</dbReference>
<organism evidence="17 18">
    <name type="scientific">Sugiyamaella lignohabitans</name>
    <dbReference type="NCBI Taxonomy" id="796027"/>
    <lineage>
        <taxon>Eukaryota</taxon>
        <taxon>Fungi</taxon>
        <taxon>Dikarya</taxon>
        <taxon>Ascomycota</taxon>
        <taxon>Saccharomycotina</taxon>
        <taxon>Dipodascomycetes</taxon>
        <taxon>Dipodascales</taxon>
        <taxon>Trichomonascaceae</taxon>
        <taxon>Sugiyamaella</taxon>
    </lineage>
</organism>
<dbReference type="InterPro" id="IPR003111">
    <property type="entry name" value="Lon_prtase_N"/>
</dbReference>
<dbReference type="Proteomes" id="UP000189580">
    <property type="component" value="Chromosome c"/>
</dbReference>
<dbReference type="PROSITE" id="PS01046">
    <property type="entry name" value="LON_SER"/>
    <property type="match status" value="1"/>
</dbReference>
<comment type="similarity">
    <text evidence="8 11 12">Belongs to the peptidase S16 family.</text>
</comment>
<evidence type="ECO:0000256" key="1">
    <source>
        <dbReference type="ARBA" id="ARBA00004496"/>
    </source>
</evidence>
<evidence type="ECO:0000256" key="8">
    <source>
        <dbReference type="PIRNR" id="PIRNR001174"/>
    </source>
</evidence>
<dbReference type="InterPro" id="IPR020568">
    <property type="entry name" value="Ribosomal_Su5_D2-typ_SF"/>
</dbReference>
<feature type="region of interest" description="Disordered" evidence="14">
    <location>
        <begin position="430"/>
        <end position="471"/>
    </location>
</feature>
<protein>
    <recommendedName>
        <fullName evidence="8 13">Lon protease homolog</fullName>
        <ecNumber evidence="8 13">3.4.21.-</ecNumber>
    </recommendedName>
</protein>
<dbReference type="Gene3D" id="1.10.8.60">
    <property type="match status" value="1"/>
</dbReference>
<dbReference type="InterPro" id="IPR004815">
    <property type="entry name" value="Lon_bac/euk-typ"/>
</dbReference>
<evidence type="ECO:0000256" key="12">
    <source>
        <dbReference type="RuleBase" id="RU000591"/>
    </source>
</evidence>
<dbReference type="InterPro" id="IPR014721">
    <property type="entry name" value="Ribsml_uS5_D2-typ_fold_subgr"/>
</dbReference>
<comment type="subcellular location">
    <subcellularLocation>
        <location evidence="1">Cytoplasm</location>
    </subcellularLocation>
</comment>
<dbReference type="GeneID" id="30036679"/>
<dbReference type="InterPro" id="IPR027417">
    <property type="entry name" value="P-loop_NTPase"/>
</dbReference>
<evidence type="ECO:0000313" key="17">
    <source>
        <dbReference type="EMBL" id="ANB11715.1"/>
    </source>
</evidence>
<dbReference type="Gene3D" id="1.20.5.5270">
    <property type="match status" value="1"/>
</dbReference>
<name>A0A167CHR3_9ASCO</name>
<dbReference type="SMART" id="SM00464">
    <property type="entry name" value="LON"/>
    <property type="match status" value="1"/>
</dbReference>
<evidence type="ECO:0000313" key="18">
    <source>
        <dbReference type="Proteomes" id="UP000189580"/>
    </source>
</evidence>
<sequence length="944" mass="104368">MRDPVQITIPILVLPSPTILFPSTALRITLPRDANDLATRAIGISKFNKLRKLVDIKSEKDVIIGVLPKEIGSEDIHHIGTLARVVLRPSESSDLYSSPATRDSILLQGLTRFKYVEDYEKDNSVDRSARQARVLVYDSGFLDKTNSQDKQLHDQMEELKQVVRKMIQPWGASGLSAMQRFLAFAQGVLAPGMLVDIFASVLPLSQADKLKLLDAIDVKYRLELAIESIEKHAESIIAAHKKNQEFIANSPSPNGNTLSKKQREALLRYQLKLIQDKLDELEKGPNGDNSNATPSSKNEVGFPIPPRKSAAPRLPAPADENDEDDEDGLIKLEQTLNSLNLPDEGRKIVNRELKRLKRMNANQAEYQVCRTYLETIAELPWNNFDNDQLDNSVIAKARQIFDVDHYGLEKVKKRLLEYLAVVYLKQQQQQKEKKELPKPATSVSTVTAASGGTSVPAESESKPSPVPAPAINQPITQTLHKEKAPILLLVGPPGVGKTSLAKSVAHALNRQLYRISLGGVRDEAEIRGHRRTYVGAMPGILAQALRKVQVMNPVIVLDEIDKLSQGNTGTSGDPSAAMLEVLDPEQNYSFVDRYINFPIDLSQVLFIATANTTDTIPRPLLDRMETIYIDGYTYLEKQHIAENYLIPKQLAYNGLEKGQYIVPPEVIDYIATRYTREAGVRNLERELGTLCRGKAVEQLENLNNKILSKAVTPTAITIEELPKYLGLEKFQDDVVNDEVDEYVVAGETKHRHSAGLVNGLAYMGSGNGGLLVFEATTMPAGSGNLKLTGKLGEVISESAQIALSWVRSNASRLGLPSDVLKNIDIHLHAPAGAIPKDGPSAGVAMTLTLVSLLRNKEVPRDIAMTGEITLRGKILPVGGIREKLLGAHLAGIRKVILPHHSAKTVRDECAFLKDIDMEIVYVKYIWDVFAYVWPDEKIVADSHL</sequence>
<dbReference type="CDD" id="cd19500">
    <property type="entry name" value="RecA-like_Lon"/>
    <property type="match status" value="1"/>
</dbReference>
<feature type="binding site" evidence="10">
    <location>
        <begin position="491"/>
        <end position="498"/>
    </location>
    <ligand>
        <name>ATP</name>
        <dbReference type="ChEBI" id="CHEBI:30616"/>
    </ligand>
</feature>
<dbReference type="GO" id="GO:0016887">
    <property type="term" value="F:ATP hydrolysis activity"/>
    <property type="evidence" value="ECO:0007669"/>
    <property type="project" value="InterPro"/>
</dbReference>
<keyword evidence="18" id="KW-1185">Reference proteome</keyword>
<evidence type="ECO:0000256" key="11">
    <source>
        <dbReference type="PROSITE-ProRule" id="PRU01122"/>
    </source>
</evidence>
<dbReference type="InterPro" id="IPR027065">
    <property type="entry name" value="Lon_Prtase"/>
</dbReference>
<dbReference type="FunFam" id="1.20.5.5270:FF:000002">
    <property type="entry name" value="Lon protease homolog"/>
    <property type="match status" value="1"/>
</dbReference>
<keyword evidence="4 8" id="KW-0378">Hydrolase</keyword>
<dbReference type="FunFam" id="3.40.50.300:FF:000021">
    <property type="entry name" value="Lon protease homolog"/>
    <property type="match status" value="1"/>
</dbReference>
<evidence type="ECO:0000259" key="16">
    <source>
        <dbReference type="PROSITE" id="PS51787"/>
    </source>
</evidence>
<dbReference type="InterPro" id="IPR008269">
    <property type="entry name" value="Lon_proteolytic"/>
</dbReference>
<feature type="domain" description="Lon N-terminal" evidence="16">
    <location>
        <begin position="9"/>
        <end position="233"/>
    </location>
</feature>
<evidence type="ECO:0000256" key="9">
    <source>
        <dbReference type="PIRSR" id="PIRSR001174-1"/>
    </source>
</evidence>
<dbReference type="InterPro" id="IPR015947">
    <property type="entry name" value="PUA-like_sf"/>
</dbReference>
<dbReference type="GO" id="GO:0004176">
    <property type="term" value="F:ATP-dependent peptidase activity"/>
    <property type="evidence" value="ECO:0007669"/>
    <property type="project" value="UniProtKB-UniRule"/>
</dbReference>
<dbReference type="Gene3D" id="3.40.50.300">
    <property type="entry name" value="P-loop containing nucleotide triphosphate hydrolases"/>
    <property type="match status" value="1"/>
</dbReference>
<evidence type="ECO:0000256" key="14">
    <source>
        <dbReference type="SAM" id="MobiDB-lite"/>
    </source>
</evidence>
<evidence type="ECO:0000256" key="13">
    <source>
        <dbReference type="RuleBase" id="RU000592"/>
    </source>
</evidence>
<proteinExistence type="inferred from homology"/>
<dbReference type="InterPro" id="IPR008268">
    <property type="entry name" value="Peptidase_S16_AS"/>
</dbReference>
<dbReference type="PRINTS" id="PR00830">
    <property type="entry name" value="ENDOLAPTASE"/>
</dbReference>
<evidence type="ECO:0000259" key="15">
    <source>
        <dbReference type="PROSITE" id="PS51786"/>
    </source>
</evidence>
<dbReference type="SUPFAM" id="SSF88697">
    <property type="entry name" value="PUA domain-like"/>
    <property type="match status" value="1"/>
</dbReference>
<keyword evidence="2 8" id="KW-0645">Protease</keyword>
<dbReference type="Gene3D" id="1.20.58.1480">
    <property type="match status" value="1"/>
</dbReference>
<dbReference type="InterPro" id="IPR003959">
    <property type="entry name" value="ATPase_AAA_core"/>
</dbReference>
<accession>A0A167CHR3</accession>
<keyword evidence="5 8" id="KW-0720">Serine protease</keyword>
<dbReference type="RefSeq" id="XP_018734192.1">
    <property type="nucleotide sequence ID" value="XM_018881616.1"/>
</dbReference>
<dbReference type="Pfam" id="PF02190">
    <property type="entry name" value="LON_substr_bdg"/>
    <property type="match status" value="1"/>
</dbReference>
<dbReference type="PROSITE" id="PS51787">
    <property type="entry name" value="LON_N"/>
    <property type="match status" value="1"/>
</dbReference>
<dbReference type="EMBL" id="CP014500">
    <property type="protein sequence ID" value="ANB11715.1"/>
    <property type="molecule type" value="Genomic_DNA"/>
</dbReference>
<dbReference type="SUPFAM" id="SSF52540">
    <property type="entry name" value="P-loop containing nucleoside triphosphate hydrolases"/>
    <property type="match status" value="1"/>
</dbReference>
<reference evidence="17 18" key="1">
    <citation type="submission" date="2016-02" db="EMBL/GenBank/DDBJ databases">
        <title>Complete genome sequence and transcriptome regulation of the pentose utilising yeast Sugiyamaella lignohabitans.</title>
        <authorList>
            <person name="Bellasio M."/>
            <person name="Peymann A."/>
            <person name="Valli M."/>
            <person name="Sipitzky M."/>
            <person name="Graf A."/>
            <person name="Sauer M."/>
            <person name="Marx H."/>
            <person name="Mattanovich D."/>
        </authorList>
    </citation>
    <scope>NUCLEOTIDE SEQUENCE [LARGE SCALE GENOMIC DNA]</scope>
    <source>
        <strain evidence="17 18">CBS 10342</strain>
    </source>
</reference>
<feature type="active site" evidence="9 11">
    <location>
        <position position="883"/>
    </location>
</feature>
<evidence type="ECO:0000256" key="5">
    <source>
        <dbReference type="ARBA" id="ARBA00022825"/>
    </source>
</evidence>
<comment type="catalytic activity">
    <reaction evidence="7">
        <text>Hydrolysis of proteins in presence of ATP.</text>
        <dbReference type="EC" id="3.4.21.53"/>
    </reaction>
</comment>
<evidence type="ECO:0000256" key="4">
    <source>
        <dbReference type="ARBA" id="ARBA00022801"/>
    </source>
</evidence>
<dbReference type="SUPFAM" id="SSF54211">
    <property type="entry name" value="Ribosomal protein S5 domain 2-like"/>
    <property type="match status" value="1"/>
</dbReference>
<dbReference type="Pfam" id="PF22667">
    <property type="entry name" value="Lon_lid"/>
    <property type="match status" value="1"/>
</dbReference>
<gene>
    <name evidence="17" type="primary">PIM1</name>
    <name evidence="17" type="ORF">AWJ20_4536</name>
</gene>
<dbReference type="SMART" id="SM00382">
    <property type="entry name" value="AAA"/>
    <property type="match status" value="1"/>
</dbReference>